<organism evidence="1 2">
    <name type="scientific">Hyaloperonospora brassicae</name>
    <name type="common">Brassica downy mildew</name>
    <name type="synonym">Peronospora brassicae</name>
    <dbReference type="NCBI Taxonomy" id="162125"/>
    <lineage>
        <taxon>Eukaryota</taxon>
        <taxon>Sar</taxon>
        <taxon>Stramenopiles</taxon>
        <taxon>Oomycota</taxon>
        <taxon>Peronosporomycetes</taxon>
        <taxon>Peronosporales</taxon>
        <taxon>Peronosporaceae</taxon>
        <taxon>Hyaloperonospora</taxon>
    </lineage>
</organism>
<reference evidence="1" key="1">
    <citation type="submission" date="2022-12" db="EMBL/GenBank/DDBJ databases">
        <authorList>
            <person name="Webb A."/>
        </authorList>
    </citation>
    <scope>NUCLEOTIDE SEQUENCE</scope>
    <source>
        <strain evidence="1">Hp1</strain>
    </source>
</reference>
<dbReference type="AlphaFoldDB" id="A0AAV0TJW9"/>
<sequence>MAPHKAFKKLKLQQYNRELFDEALLPLLKEYVILYNKFEPKATTTLAKELSLLRRTGEPKKTVVEHAETG</sequence>
<name>A0AAV0TJW9_HYABA</name>
<protein>
    <submittedName>
        <fullName evidence="1">Uncharacterized protein</fullName>
    </submittedName>
</protein>
<accession>A0AAV0TJW9</accession>
<gene>
    <name evidence="1" type="ORF">HBR001_LOCUS2525</name>
</gene>
<proteinExistence type="predicted"/>
<evidence type="ECO:0000313" key="1">
    <source>
        <dbReference type="EMBL" id="CAI5721027.1"/>
    </source>
</evidence>
<comment type="caution">
    <text evidence="1">The sequence shown here is derived from an EMBL/GenBank/DDBJ whole genome shotgun (WGS) entry which is preliminary data.</text>
</comment>
<dbReference type="EMBL" id="CANTFL010000346">
    <property type="protein sequence ID" value="CAI5721027.1"/>
    <property type="molecule type" value="Genomic_DNA"/>
</dbReference>
<dbReference type="Proteomes" id="UP001162031">
    <property type="component" value="Unassembled WGS sequence"/>
</dbReference>
<keyword evidence="2" id="KW-1185">Reference proteome</keyword>
<evidence type="ECO:0000313" key="2">
    <source>
        <dbReference type="Proteomes" id="UP001162031"/>
    </source>
</evidence>